<evidence type="ECO:0000313" key="4">
    <source>
        <dbReference type="Proteomes" id="UP000094389"/>
    </source>
</evidence>
<keyword evidence="2" id="KW-0472">Membrane</keyword>
<gene>
    <name evidence="3" type="ORF">CYBJADRAFT_15954</name>
</gene>
<proteinExistence type="predicted"/>
<evidence type="ECO:0000256" key="1">
    <source>
        <dbReference type="SAM" id="MobiDB-lite"/>
    </source>
</evidence>
<keyword evidence="2" id="KW-1133">Transmembrane helix</keyword>
<sequence length="89" mass="10042">MISSSPVRPSPRKTTRKKKHASFPCRRRDPHATLARKRYPSYQASPALVPRMAGTRNHGLVTAFVVHIVVCVCVCVPVCFYNSRHKRGL</sequence>
<accession>A0A1E4RZE2</accession>
<evidence type="ECO:0000313" key="3">
    <source>
        <dbReference type="EMBL" id="ODV72535.1"/>
    </source>
</evidence>
<dbReference type="GeneID" id="30987870"/>
<feature type="transmembrane region" description="Helical" evidence="2">
    <location>
        <begin position="60"/>
        <end position="81"/>
    </location>
</feature>
<evidence type="ECO:0008006" key="5">
    <source>
        <dbReference type="Google" id="ProtNLM"/>
    </source>
</evidence>
<organism evidence="3 4">
    <name type="scientific">Cyberlindnera jadinii (strain ATCC 18201 / CBS 1600 / BCRC 20928 / JCM 3617 / NBRC 0987 / NRRL Y-1542)</name>
    <name type="common">Torula yeast</name>
    <name type="synonym">Candida utilis</name>
    <dbReference type="NCBI Taxonomy" id="983966"/>
    <lineage>
        <taxon>Eukaryota</taxon>
        <taxon>Fungi</taxon>
        <taxon>Dikarya</taxon>
        <taxon>Ascomycota</taxon>
        <taxon>Saccharomycotina</taxon>
        <taxon>Saccharomycetes</taxon>
        <taxon>Phaffomycetales</taxon>
        <taxon>Phaffomycetaceae</taxon>
        <taxon>Cyberlindnera</taxon>
    </lineage>
</organism>
<name>A0A1E4RZE2_CYBJN</name>
<feature type="compositionally biased region" description="Basic residues" evidence="1">
    <location>
        <begin position="10"/>
        <end position="21"/>
    </location>
</feature>
<dbReference type="AlphaFoldDB" id="A0A1E4RZE2"/>
<dbReference type="RefSeq" id="XP_020069574.1">
    <property type="nucleotide sequence ID" value="XM_020213474.1"/>
</dbReference>
<protein>
    <recommendedName>
        <fullName evidence="5">Transmembrane protein</fullName>
    </recommendedName>
</protein>
<keyword evidence="4" id="KW-1185">Reference proteome</keyword>
<feature type="region of interest" description="Disordered" evidence="1">
    <location>
        <begin position="1"/>
        <end position="27"/>
    </location>
</feature>
<reference evidence="3 4" key="1">
    <citation type="journal article" date="2016" name="Proc. Natl. Acad. Sci. U.S.A.">
        <title>Comparative genomics of biotechnologically important yeasts.</title>
        <authorList>
            <person name="Riley R."/>
            <person name="Haridas S."/>
            <person name="Wolfe K.H."/>
            <person name="Lopes M.R."/>
            <person name="Hittinger C.T."/>
            <person name="Goeker M."/>
            <person name="Salamov A.A."/>
            <person name="Wisecaver J.H."/>
            <person name="Long T.M."/>
            <person name="Calvey C.H."/>
            <person name="Aerts A.L."/>
            <person name="Barry K.W."/>
            <person name="Choi C."/>
            <person name="Clum A."/>
            <person name="Coughlan A.Y."/>
            <person name="Deshpande S."/>
            <person name="Douglass A.P."/>
            <person name="Hanson S.J."/>
            <person name="Klenk H.-P."/>
            <person name="LaButti K.M."/>
            <person name="Lapidus A."/>
            <person name="Lindquist E.A."/>
            <person name="Lipzen A.M."/>
            <person name="Meier-Kolthoff J.P."/>
            <person name="Ohm R.A."/>
            <person name="Otillar R.P."/>
            <person name="Pangilinan J.L."/>
            <person name="Peng Y."/>
            <person name="Rokas A."/>
            <person name="Rosa C.A."/>
            <person name="Scheuner C."/>
            <person name="Sibirny A.A."/>
            <person name="Slot J.C."/>
            <person name="Stielow J.B."/>
            <person name="Sun H."/>
            <person name="Kurtzman C.P."/>
            <person name="Blackwell M."/>
            <person name="Grigoriev I.V."/>
            <person name="Jeffries T.W."/>
        </authorList>
    </citation>
    <scope>NUCLEOTIDE SEQUENCE [LARGE SCALE GENOMIC DNA]</scope>
    <source>
        <strain evidence="4">ATCC 18201 / CBS 1600 / BCRC 20928 / JCM 3617 / NBRC 0987 / NRRL Y-1542</strain>
    </source>
</reference>
<keyword evidence="2" id="KW-0812">Transmembrane</keyword>
<dbReference type="Proteomes" id="UP000094389">
    <property type="component" value="Unassembled WGS sequence"/>
</dbReference>
<evidence type="ECO:0000256" key="2">
    <source>
        <dbReference type="SAM" id="Phobius"/>
    </source>
</evidence>
<dbReference type="EMBL" id="KV453934">
    <property type="protein sequence ID" value="ODV72535.1"/>
    <property type="molecule type" value="Genomic_DNA"/>
</dbReference>